<dbReference type="PATRIC" id="fig|997761.3.peg.5792"/>
<dbReference type="Proteomes" id="UP000007392">
    <property type="component" value="Chromosome"/>
</dbReference>
<proteinExistence type="predicted"/>
<organism evidence="2 3">
    <name type="scientific">Paenibacillus mucilaginosus K02</name>
    <dbReference type="NCBI Taxonomy" id="997761"/>
    <lineage>
        <taxon>Bacteria</taxon>
        <taxon>Bacillati</taxon>
        <taxon>Bacillota</taxon>
        <taxon>Bacilli</taxon>
        <taxon>Bacillales</taxon>
        <taxon>Paenibacillaceae</taxon>
        <taxon>Paenibacillus</taxon>
    </lineage>
</organism>
<dbReference type="InterPro" id="IPR048147">
    <property type="entry name" value="CBO0543-like"/>
</dbReference>
<sequence>MSKEQIILLIINGTTLAGLILLTPRSRLREAAVVYTFKQSITWVLGLLIVEYHLIEYPAREFIIANRTSFSFEFFIYPAICVIYNLHFPADSGWGRKWAWILVFPTVMTLFEVALEKYTDLIEYVSWTWYWTWLSLLATFFVSRGYYLWFKKGAWGKAAEQGGDKG</sequence>
<evidence type="ECO:0000313" key="2">
    <source>
        <dbReference type="EMBL" id="AFH64693.1"/>
    </source>
</evidence>
<evidence type="ECO:0000256" key="1">
    <source>
        <dbReference type="SAM" id="Phobius"/>
    </source>
</evidence>
<dbReference type="RefSeq" id="WP_014652354.1">
    <property type="nucleotide sequence ID" value="NC_017672.3"/>
</dbReference>
<gene>
    <name evidence="2" type="ORF">B2K_29015</name>
</gene>
<evidence type="ECO:0000313" key="3">
    <source>
        <dbReference type="Proteomes" id="UP000007392"/>
    </source>
</evidence>
<dbReference type="NCBIfam" id="NF041644">
    <property type="entry name" value="CBO0543_fam"/>
    <property type="match status" value="1"/>
</dbReference>
<accession>I0BQP6</accession>
<dbReference type="AlphaFoldDB" id="I0BQP6"/>
<protein>
    <submittedName>
        <fullName evidence="2">Uncharacterized protein</fullName>
    </submittedName>
</protein>
<feature type="transmembrane region" description="Helical" evidence="1">
    <location>
        <begin position="98"/>
        <end position="115"/>
    </location>
</feature>
<keyword evidence="1" id="KW-1133">Transmembrane helix</keyword>
<dbReference type="HOGENOM" id="CLU_119466_2_0_9"/>
<keyword evidence="1" id="KW-0812">Transmembrane</keyword>
<name>I0BQP6_9BACL</name>
<feature type="transmembrane region" description="Helical" evidence="1">
    <location>
        <begin position="67"/>
        <end position="86"/>
    </location>
</feature>
<reference evidence="2 3" key="1">
    <citation type="submission" date="2013-06" db="EMBL/GenBank/DDBJ databases">
        <title>Complete genome sequence of Paenibacillus mucilaginosus K02.</title>
        <authorList>
            <person name="Xiao B."/>
            <person name="Sun L."/>
            <person name="Xiao L."/>
            <person name="Lian B."/>
        </authorList>
    </citation>
    <scope>NUCLEOTIDE SEQUENCE [LARGE SCALE GENOMIC DNA]</scope>
    <source>
        <strain evidence="2 3">K02</strain>
    </source>
</reference>
<feature type="transmembrane region" description="Helical" evidence="1">
    <location>
        <begin position="6"/>
        <end position="23"/>
    </location>
</feature>
<keyword evidence="1" id="KW-0472">Membrane</keyword>
<dbReference type="OrthoDB" id="1683460at2"/>
<dbReference type="EMBL" id="CP003422">
    <property type="protein sequence ID" value="AFH64693.1"/>
    <property type="molecule type" value="Genomic_DNA"/>
</dbReference>
<feature type="transmembrane region" description="Helical" evidence="1">
    <location>
        <begin position="35"/>
        <end position="55"/>
    </location>
</feature>
<feature type="transmembrane region" description="Helical" evidence="1">
    <location>
        <begin position="127"/>
        <end position="147"/>
    </location>
</feature>
<dbReference type="KEGG" id="pmw:B2K_29015"/>